<dbReference type="AlphaFoldDB" id="A0A7M2JAS3"/>
<organism evidence="1 2">
    <name type="scientific">Pseudomonas fluorescens</name>
    <dbReference type="NCBI Taxonomy" id="294"/>
    <lineage>
        <taxon>Bacteria</taxon>
        <taxon>Pseudomonadati</taxon>
        <taxon>Pseudomonadota</taxon>
        <taxon>Gammaproteobacteria</taxon>
        <taxon>Pseudomonadales</taxon>
        <taxon>Pseudomonadaceae</taxon>
        <taxon>Pseudomonas</taxon>
    </lineage>
</organism>
<protein>
    <submittedName>
        <fullName evidence="1">Uncharacterized protein</fullName>
    </submittedName>
</protein>
<proteinExistence type="predicted"/>
<sequence>MKPFENKKPDSYSTAITSDTYGQVDGGQIQYNAGPVRKDFLAASDTSVYIESISQAFDEYLNSEDWREAAIEATPCEFRPYGSNATGQQIALLADQSVTFDPRENWDNQVVDKADVLAGEFIFTEAAEKAILISHRVTMLDHTLQAGWTEGSMMQTGQKLLLDIELHAAGKVAGALVGAPSVDTSYVGALSGKPVEKAEDILDLLAEHVNPAVGVDVADFIILIPSAISPMLNRAAQRAGLEDAQELLGTGVQAYSGTDYGVFMLPKSFTSVSYRTGRNGDIWKVEATRNAAMQGWDLEIRCVFDILANAMVRVKLDTQGLQTETVPFKMIKRLVFAVAP</sequence>
<reference evidence="1 2" key="1">
    <citation type="submission" date="2020-10" db="EMBL/GenBank/DDBJ databases">
        <title>Complete genome sequence of a novel Pseudomonas fluorescens strain isolated from the flower of kumarahou (Pomaderris kumeraho).</title>
        <authorList>
            <person name="Summers M.C."/>
            <person name="Nowak V."/>
            <person name="Fairhurst M.J."/>
            <person name="Owen J.G."/>
            <person name="Gerth M.L."/>
            <person name="Patrick W.M."/>
        </authorList>
    </citation>
    <scope>NUCLEOTIDE SEQUENCE [LARGE SCALE GENOMIC DNA]</scope>
    <source>
        <strain evidence="1 2">KF1</strain>
    </source>
</reference>
<dbReference type="RefSeq" id="WP_193690284.1">
    <property type="nucleotide sequence ID" value="NZ_CP063233.1"/>
</dbReference>
<dbReference type="EMBL" id="CP063233">
    <property type="protein sequence ID" value="QOU06757.1"/>
    <property type="molecule type" value="Genomic_DNA"/>
</dbReference>
<gene>
    <name evidence="1" type="ORF">IM720_08535</name>
</gene>
<name>A0A7M2JAS3_PSEFL</name>
<evidence type="ECO:0000313" key="2">
    <source>
        <dbReference type="Proteomes" id="UP000593833"/>
    </source>
</evidence>
<accession>A0A7M2JAS3</accession>
<evidence type="ECO:0000313" key="1">
    <source>
        <dbReference type="EMBL" id="QOU06757.1"/>
    </source>
</evidence>
<dbReference type="Proteomes" id="UP000593833">
    <property type="component" value="Chromosome"/>
</dbReference>